<feature type="region of interest" description="Disordered" evidence="2">
    <location>
        <begin position="1"/>
        <end position="44"/>
    </location>
</feature>
<protein>
    <recommendedName>
        <fullName evidence="5">Trichohyalin-plectin-homology domain-containing protein</fullName>
    </recommendedName>
</protein>
<dbReference type="Proteomes" id="UP001363151">
    <property type="component" value="Unassembled WGS sequence"/>
</dbReference>
<feature type="compositionally biased region" description="Basic and acidic residues" evidence="2">
    <location>
        <begin position="34"/>
        <end position="44"/>
    </location>
</feature>
<accession>A0ABR1G5N0</accession>
<gene>
    <name evidence="3" type="ORF">SO694_00165057</name>
</gene>
<feature type="coiled-coil region" evidence="1">
    <location>
        <begin position="170"/>
        <end position="244"/>
    </location>
</feature>
<feature type="compositionally biased region" description="Pro residues" evidence="2">
    <location>
        <begin position="297"/>
        <end position="311"/>
    </location>
</feature>
<sequence length="389" mass="43451">MPPKKKGKGKKGGKKGAAKLAEEAAKQQQLAAEQEAKRRYEEEQAAREATLVLREEALAKREQDALSLEVEYKNKLEGIDSEVALRARSGIAAAEAREAASERRAVMRETECQQRESCFAAAERELAVRSIEIAAREAAMGENVIGGVAERLDKMLSEQAVTRDTMLTRHKEIERERAALKVREANWQEEVAKMEAQLAAKEREAKARLEKEEKKVLQKDFTLKRRLQRRVREAEAIVEAHRAECAVRDRRLKVREEEIKRRNTDLVHLLRKARKHELALKDKAAKENASPAAGDFAPPPWEPQRSPPSWQPPGAGNEELAALELAASAGAAAPGRARAAPEAARLPTSRAPVYTIRQHEFDIPEFKTNPDDKTPQGLRGSNAYSNADY</sequence>
<evidence type="ECO:0000256" key="2">
    <source>
        <dbReference type="SAM" id="MobiDB-lite"/>
    </source>
</evidence>
<evidence type="ECO:0008006" key="5">
    <source>
        <dbReference type="Google" id="ProtNLM"/>
    </source>
</evidence>
<feature type="compositionally biased region" description="Basic residues" evidence="2">
    <location>
        <begin position="1"/>
        <end position="17"/>
    </location>
</feature>
<name>A0ABR1G5N0_AURAN</name>
<dbReference type="EMBL" id="JBBJCI010000089">
    <property type="protein sequence ID" value="KAK7248622.1"/>
    <property type="molecule type" value="Genomic_DNA"/>
</dbReference>
<feature type="compositionally biased region" description="Low complexity" evidence="2">
    <location>
        <begin position="312"/>
        <end position="347"/>
    </location>
</feature>
<organism evidence="3 4">
    <name type="scientific">Aureococcus anophagefferens</name>
    <name type="common">Harmful bloom alga</name>
    <dbReference type="NCBI Taxonomy" id="44056"/>
    <lineage>
        <taxon>Eukaryota</taxon>
        <taxon>Sar</taxon>
        <taxon>Stramenopiles</taxon>
        <taxon>Ochrophyta</taxon>
        <taxon>Pelagophyceae</taxon>
        <taxon>Pelagomonadales</taxon>
        <taxon>Pelagomonadaceae</taxon>
        <taxon>Aureococcus</taxon>
    </lineage>
</organism>
<proteinExistence type="predicted"/>
<comment type="caution">
    <text evidence="3">The sequence shown here is derived from an EMBL/GenBank/DDBJ whole genome shotgun (WGS) entry which is preliminary data.</text>
</comment>
<feature type="compositionally biased region" description="Basic and acidic residues" evidence="2">
    <location>
        <begin position="357"/>
        <end position="374"/>
    </location>
</feature>
<keyword evidence="4" id="KW-1185">Reference proteome</keyword>
<feature type="region of interest" description="Disordered" evidence="2">
    <location>
        <begin position="282"/>
        <end position="389"/>
    </location>
</feature>
<keyword evidence="1" id="KW-0175">Coiled coil</keyword>
<reference evidence="3 4" key="1">
    <citation type="submission" date="2024-03" db="EMBL/GenBank/DDBJ databases">
        <title>Aureococcus anophagefferens CCMP1851 and Kratosvirus quantuckense: Draft genome of a second virus-susceptible host strain in the model system.</title>
        <authorList>
            <person name="Chase E."/>
            <person name="Truchon A.R."/>
            <person name="Schepens W."/>
            <person name="Wilhelm S.W."/>
        </authorList>
    </citation>
    <scope>NUCLEOTIDE SEQUENCE [LARGE SCALE GENOMIC DNA]</scope>
    <source>
        <strain evidence="3 4">CCMP1851</strain>
    </source>
</reference>
<evidence type="ECO:0000256" key="1">
    <source>
        <dbReference type="SAM" id="Coils"/>
    </source>
</evidence>
<evidence type="ECO:0000313" key="3">
    <source>
        <dbReference type="EMBL" id="KAK7248622.1"/>
    </source>
</evidence>
<evidence type="ECO:0000313" key="4">
    <source>
        <dbReference type="Proteomes" id="UP001363151"/>
    </source>
</evidence>